<feature type="compositionally biased region" description="Basic and acidic residues" evidence="1">
    <location>
        <begin position="626"/>
        <end position="643"/>
    </location>
</feature>
<evidence type="ECO:0000256" key="1">
    <source>
        <dbReference type="SAM" id="MobiDB-lite"/>
    </source>
</evidence>
<feature type="region of interest" description="Disordered" evidence="1">
    <location>
        <begin position="1229"/>
        <end position="1255"/>
    </location>
</feature>
<sequence>MHNKGPNSNSNSPFPFVPLPASLSHYTFILCMITTTIKIARRSCNCGVAIGRQPSAGKGQFRTCHIPTPPQRPKSAESYFLRSIGTVVASRPRMWVIKYQHESLIITKRDAHGAGTSPCPIKKAIQNCTVLARLPPLFLGKLFIAVVSRRHLSKVLSPLAFSRDLVMRVQQADHPPVPPNSESEVSCQFTVSNVFPAQDFIICGDSSDVVGASEDSTCRSDTLGMRRYRESHKKVTNGGLERSNVVSEGSGLDRSRCRIFIIDKVNKYVHGPFHVRITMQIRDILHSAIAWFIDLHTVNTHLRLSILFLFIDSYEKSFSQTNPSQLRRLEEIDPAEIQIAGIVTLFTSFRPNDQFFVADDEWYRTGGRFPGPEFSPWVNWKKWRNGDEPNRSLSRYQAKIIVTVRLDKRDWRISFHWICTGRLVNESATFSAAFEKCQRDRGTVVVVRANPGPAERGQQSSFDGIVLVIGYKQWPRCDVTTTCEAAKENGNLEGEGVEIRNPAGGESVRNNTAMLSKKFGFRGPVRSRRSCWRRGVNPEVVAAAFRPFTIDHHQDTRDTVTRAAGMGARGWRTHAAFTHYQFDSTSAKQVSAPPSARLRRTFSTCSPSFTLLRRSGGPTTAATDADGSHENGHGRGRLPRVETHNTPSDVTRSGRYQARHRHLQINQKLSTTPFFLLRSPTFFTTRVSFGRIEPHANFEHKRKCDIEWCTFDLDFFNYQRERRNNWRKIDRSGKSYQEPLPVDGPIKSRDKHGGRARDKNSRQTTPTDLFTIQRLFVAVDGRISEKTHREQRVPNWCLFLAPSNSRIITSKSDFNDNRSRRLMAPVDGVSLSPPGRPLKTVAPLNTKQFRCMLARFLPFDGEVSEGFHCGVVIPSSGGCGRVFVENEEWAGLERRSTVRLSDTRTLIKMRKENTPPTAAYSMTNLFRPDLTYIAPELSSLIRESSPKARFSRKRQQLDRGDGADLQYDSSTLPARRRVLESRTASRNMCAPKNFVAPFSFTPSDAHTMCSIKRDSQSYKFLLSASTDKLKMVPNNIYAIFATLKIRFITTELVETTAREILAPLVIPLTTCLLDGLTAVYLNGFSIQRKSKENDWNWEGRKIERAKEFKYLGYTFNERATDKARIREIETESGEKEQEEVERVQEKYLRWVLGVDRETSGHIAREECKRNRLKVKAGKRTAKEIVEDTNRMLERKEKEEGDEEVERLRAKGRWMNAELSERDKDTYNRECGNEERENRYSPEGEERMCRERERKEQGEILNESGRKIGLVKEIWKRRDRMEKERGGG</sequence>
<name>A0A8J6L741_TENMO</name>
<gene>
    <name evidence="2" type="ORF">GEV33_012651</name>
</gene>
<dbReference type="EMBL" id="JABDTM020027697">
    <property type="protein sequence ID" value="KAH0810140.1"/>
    <property type="molecule type" value="Genomic_DNA"/>
</dbReference>
<keyword evidence="3" id="KW-1185">Reference proteome</keyword>
<protein>
    <submittedName>
        <fullName evidence="2">Uncharacterized protein</fullName>
    </submittedName>
</protein>
<evidence type="ECO:0000313" key="2">
    <source>
        <dbReference type="EMBL" id="KAH0810140.1"/>
    </source>
</evidence>
<feature type="region of interest" description="Disordered" evidence="1">
    <location>
        <begin position="734"/>
        <end position="764"/>
    </location>
</feature>
<proteinExistence type="predicted"/>
<feature type="compositionally biased region" description="Basic and acidic residues" evidence="1">
    <location>
        <begin position="746"/>
        <end position="761"/>
    </location>
</feature>
<feature type="region of interest" description="Disordered" evidence="1">
    <location>
        <begin position="945"/>
        <end position="966"/>
    </location>
</feature>
<evidence type="ECO:0000313" key="3">
    <source>
        <dbReference type="Proteomes" id="UP000719412"/>
    </source>
</evidence>
<feature type="region of interest" description="Disordered" evidence="1">
    <location>
        <begin position="613"/>
        <end position="656"/>
    </location>
</feature>
<reference evidence="2" key="2">
    <citation type="submission" date="2021-08" db="EMBL/GenBank/DDBJ databases">
        <authorList>
            <person name="Eriksson T."/>
        </authorList>
    </citation>
    <scope>NUCLEOTIDE SEQUENCE</scope>
    <source>
        <strain evidence="2">Stoneville</strain>
        <tissue evidence="2">Whole head</tissue>
    </source>
</reference>
<comment type="caution">
    <text evidence="2">The sequence shown here is derived from an EMBL/GenBank/DDBJ whole genome shotgun (WGS) entry which is preliminary data.</text>
</comment>
<accession>A0A8J6L741</accession>
<reference evidence="2" key="1">
    <citation type="journal article" date="2020" name="J Insects Food Feed">
        <title>The yellow mealworm (Tenebrio molitor) genome: a resource for the emerging insects as food and feed industry.</title>
        <authorList>
            <person name="Eriksson T."/>
            <person name="Andere A."/>
            <person name="Kelstrup H."/>
            <person name="Emery V."/>
            <person name="Picard C."/>
        </authorList>
    </citation>
    <scope>NUCLEOTIDE SEQUENCE</scope>
    <source>
        <strain evidence="2">Stoneville</strain>
        <tissue evidence="2">Whole head</tissue>
    </source>
</reference>
<organism evidence="2 3">
    <name type="scientific">Tenebrio molitor</name>
    <name type="common">Yellow mealworm beetle</name>
    <dbReference type="NCBI Taxonomy" id="7067"/>
    <lineage>
        <taxon>Eukaryota</taxon>
        <taxon>Metazoa</taxon>
        <taxon>Ecdysozoa</taxon>
        <taxon>Arthropoda</taxon>
        <taxon>Hexapoda</taxon>
        <taxon>Insecta</taxon>
        <taxon>Pterygota</taxon>
        <taxon>Neoptera</taxon>
        <taxon>Endopterygota</taxon>
        <taxon>Coleoptera</taxon>
        <taxon>Polyphaga</taxon>
        <taxon>Cucujiformia</taxon>
        <taxon>Tenebrionidae</taxon>
        <taxon>Tenebrio</taxon>
    </lineage>
</organism>
<dbReference type="Proteomes" id="UP000719412">
    <property type="component" value="Unassembled WGS sequence"/>
</dbReference>